<organism evidence="3 4">
    <name type="scientific">Saccharopolyspora erythraea</name>
    <name type="common">Streptomyces erythraeus</name>
    <dbReference type="NCBI Taxonomy" id="1836"/>
    <lineage>
        <taxon>Bacteria</taxon>
        <taxon>Bacillati</taxon>
        <taxon>Actinomycetota</taxon>
        <taxon>Actinomycetes</taxon>
        <taxon>Pseudonocardiales</taxon>
        <taxon>Pseudonocardiaceae</taxon>
        <taxon>Saccharopolyspora</taxon>
    </lineage>
</organism>
<dbReference type="InterPro" id="IPR019545">
    <property type="entry name" value="DM13_domain"/>
</dbReference>
<gene>
    <name evidence="3" type="ORF">GCM10009533_68120</name>
</gene>
<protein>
    <submittedName>
        <fullName evidence="3">DM13 domain-containing protein</fullName>
    </submittedName>
</protein>
<feature type="compositionally biased region" description="Pro residues" evidence="1">
    <location>
        <begin position="57"/>
        <end position="66"/>
    </location>
</feature>
<dbReference type="RefSeq" id="WP_011874368.1">
    <property type="nucleotide sequence ID" value="NZ_BAAAGS010000093.1"/>
</dbReference>
<proteinExistence type="predicted"/>
<keyword evidence="4" id="KW-1185">Reference proteome</keyword>
<evidence type="ECO:0000256" key="1">
    <source>
        <dbReference type="SAM" id="MobiDB-lite"/>
    </source>
</evidence>
<name>A0ABN1E9Z1_SACER</name>
<dbReference type="Pfam" id="PF10517">
    <property type="entry name" value="DM13"/>
    <property type="match status" value="1"/>
</dbReference>
<feature type="domain" description="DM13" evidence="2">
    <location>
        <begin position="68"/>
        <end position="180"/>
    </location>
</feature>
<sequence>MARRSVFLVVTVVLVVLLGIGAWAFQPWRLWTQRTVDEALPPRPAPTAPANPSSTGTPPPPSPAEPAGPVELATGAFVTQEHKTTGTARVLSLPDGTRLLRLENLATSDGPDLHVWLTDQTAGGTWGKYDDGRHVTLGPLKGTHGNQNYPLPPDADLHGLTSVVVWCDRFNVAFGSAPLALG</sequence>
<evidence type="ECO:0000313" key="3">
    <source>
        <dbReference type="EMBL" id="GAA0561705.1"/>
    </source>
</evidence>
<feature type="region of interest" description="Disordered" evidence="1">
    <location>
        <begin position="40"/>
        <end position="69"/>
    </location>
</feature>
<accession>A0ABN1E9Z1</accession>
<evidence type="ECO:0000259" key="2">
    <source>
        <dbReference type="PROSITE" id="PS51549"/>
    </source>
</evidence>
<comment type="caution">
    <text evidence="3">The sequence shown here is derived from an EMBL/GenBank/DDBJ whole genome shotgun (WGS) entry which is preliminary data.</text>
</comment>
<reference evidence="3 4" key="1">
    <citation type="journal article" date="2019" name="Int. J. Syst. Evol. Microbiol.">
        <title>The Global Catalogue of Microorganisms (GCM) 10K type strain sequencing project: providing services to taxonomists for standard genome sequencing and annotation.</title>
        <authorList>
            <consortium name="The Broad Institute Genomics Platform"/>
            <consortium name="The Broad Institute Genome Sequencing Center for Infectious Disease"/>
            <person name="Wu L."/>
            <person name="Ma J."/>
        </authorList>
    </citation>
    <scope>NUCLEOTIDE SEQUENCE [LARGE SCALE GENOMIC DNA]</scope>
    <source>
        <strain evidence="3 4">JCM 10303</strain>
    </source>
</reference>
<dbReference type="Proteomes" id="UP001500729">
    <property type="component" value="Unassembled WGS sequence"/>
</dbReference>
<dbReference type="EMBL" id="BAAAGS010000093">
    <property type="protein sequence ID" value="GAA0561705.1"/>
    <property type="molecule type" value="Genomic_DNA"/>
</dbReference>
<evidence type="ECO:0000313" key="4">
    <source>
        <dbReference type="Proteomes" id="UP001500729"/>
    </source>
</evidence>
<dbReference type="PROSITE" id="PS51549">
    <property type="entry name" value="DM13"/>
    <property type="match status" value="1"/>
</dbReference>